<organism evidence="2 3">
    <name type="scientific">Xenoophorus captivus</name>
    <dbReference type="NCBI Taxonomy" id="1517983"/>
    <lineage>
        <taxon>Eukaryota</taxon>
        <taxon>Metazoa</taxon>
        <taxon>Chordata</taxon>
        <taxon>Craniata</taxon>
        <taxon>Vertebrata</taxon>
        <taxon>Euteleostomi</taxon>
        <taxon>Actinopterygii</taxon>
        <taxon>Neopterygii</taxon>
        <taxon>Teleostei</taxon>
        <taxon>Neoteleostei</taxon>
        <taxon>Acanthomorphata</taxon>
        <taxon>Ovalentaria</taxon>
        <taxon>Atherinomorphae</taxon>
        <taxon>Cyprinodontiformes</taxon>
        <taxon>Goodeidae</taxon>
        <taxon>Xenoophorus</taxon>
    </lineage>
</organism>
<evidence type="ECO:0000256" key="1">
    <source>
        <dbReference type="SAM" id="MobiDB-lite"/>
    </source>
</evidence>
<dbReference type="Proteomes" id="UP001434883">
    <property type="component" value="Unassembled WGS sequence"/>
</dbReference>
<dbReference type="InterPro" id="IPR009079">
    <property type="entry name" value="4_helix_cytokine-like_core"/>
</dbReference>
<evidence type="ECO:0000313" key="2">
    <source>
        <dbReference type="EMBL" id="MEQ2198747.1"/>
    </source>
</evidence>
<name>A0ABV0QTD0_9TELE</name>
<comment type="caution">
    <text evidence="2">The sequence shown here is derived from an EMBL/GenBank/DDBJ whole genome shotgun (WGS) entry which is preliminary data.</text>
</comment>
<keyword evidence="3" id="KW-1185">Reference proteome</keyword>
<feature type="compositionally biased region" description="Basic residues" evidence="1">
    <location>
        <begin position="1"/>
        <end position="11"/>
    </location>
</feature>
<dbReference type="EMBL" id="JAHRIN010020490">
    <property type="protein sequence ID" value="MEQ2198747.1"/>
    <property type="molecule type" value="Genomic_DNA"/>
</dbReference>
<feature type="region of interest" description="Disordered" evidence="1">
    <location>
        <begin position="1"/>
        <end position="29"/>
    </location>
</feature>
<dbReference type="SUPFAM" id="SSF47266">
    <property type="entry name" value="4-helical cytokines"/>
    <property type="match status" value="1"/>
</dbReference>
<gene>
    <name evidence="2" type="ORF">XENOCAPTIV_017666</name>
</gene>
<protein>
    <submittedName>
        <fullName evidence="2">Uncharacterized protein</fullName>
    </submittedName>
</protein>
<accession>A0ABV0QTD0</accession>
<evidence type="ECO:0000313" key="3">
    <source>
        <dbReference type="Proteomes" id="UP001434883"/>
    </source>
</evidence>
<reference evidence="2 3" key="1">
    <citation type="submission" date="2021-06" db="EMBL/GenBank/DDBJ databases">
        <authorList>
            <person name="Palmer J.M."/>
        </authorList>
    </citation>
    <scope>NUCLEOTIDE SEQUENCE [LARGE SCALE GENOMIC DNA]</scope>
    <source>
        <strain evidence="2 3">XC_2019</strain>
        <tissue evidence="2">Muscle</tissue>
    </source>
</reference>
<proteinExistence type="predicted"/>
<sequence length="113" mass="12787">MDVKGSKKAKKATGSSRTRNRLRNCERGEKMAQRRISGDRLFITVVYLVAMCRAVPIGDLLDRASQRSDKMHSLSTLLTQEMVRSYCSCLNPVGSLVWLFSQDDLMLARTFRG</sequence>